<dbReference type="PANTHER" id="PTHR36511:SF4">
    <property type="entry name" value="ANTITOXIN MQSA"/>
    <property type="match status" value="1"/>
</dbReference>
<keyword evidence="6" id="KW-1185">Reference proteome</keyword>
<dbReference type="RefSeq" id="WP_014780702.1">
    <property type="nucleotide sequence ID" value="NC_018012.1"/>
</dbReference>
<dbReference type="PANTHER" id="PTHR36511">
    <property type="entry name" value="MERR FAMILY BACTERIAL REGULATORY PROTEIN"/>
    <property type="match status" value="1"/>
</dbReference>
<accession>I3YH64</accession>
<evidence type="ECO:0000313" key="6">
    <source>
        <dbReference type="Proteomes" id="UP000006062"/>
    </source>
</evidence>
<dbReference type="InterPro" id="IPR010982">
    <property type="entry name" value="Lambda_DNA-bd_dom_sf"/>
</dbReference>
<name>I3YH64_THIV6</name>
<dbReference type="eggNOG" id="COG2944">
    <property type="taxonomic scope" value="Bacteria"/>
</dbReference>
<keyword evidence="3" id="KW-0804">Transcription</keyword>
<evidence type="ECO:0000313" key="5">
    <source>
        <dbReference type="EMBL" id="AFL76332.1"/>
    </source>
</evidence>
<dbReference type="SUPFAM" id="SSF47413">
    <property type="entry name" value="lambda repressor-like DNA-binding domains"/>
    <property type="match status" value="1"/>
</dbReference>
<proteinExistence type="predicted"/>
<reference evidence="5 6" key="1">
    <citation type="submission" date="2012-06" db="EMBL/GenBank/DDBJ databases">
        <title>Complete sequence of Thiocystis violascens DSM 198.</title>
        <authorList>
            <consortium name="US DOE Joint Genome Institute"/>
            <person name="Lucas S."/>
            <person name="Han J."/>
            <person name="Lapidus A."/>
            <person name="Cheng J.-F."/>
            <person name="Goodwin L."/>
            <person name="Pitluck S."/>
            <person name="Peters L."/>
            <person name="Ovchinnikova G."/>
            <person name="Teshima H."/>
            <person name="Detter J.C."/>
            <person name="Han C."/>
            <person name="Tapia R."/>
            <person name="Land M."/>
            <person name="Hauser L."/>
            <person name="Kyrpides N."/>
            <person name="Ivanova N."/>
            <person name="Pagani I."/>
            <person name="Vogl K."/>
            <person name="Liu Z."/>
            <person name="Frigaard N.-U."/>
            <person name="Bryant D."/>
            <person name="Woyke T."/>
        </authorList>
    </citation>
    <scope>NUCLEOTIDE SEQUENCE [LARGE SCALE GENOMIC DNA]</scope>
    <source>
        <strain evidence="6">ATCC 17096 / DSM 198 / 6111</strain>
    </source>
</reference>
<evidence type="ECO:0000256" key="1">
    <source>
        <dbReference type="ARBA" id="ARBA00023015"/>
    </source>
</evidence>
<dbReference type="InterPro" id="IPR001387">
    <property type="entry name" value="Cro/C1-type_HTH"/>
</dbReference>
<dbReference type="Gene3D" id="1.10.260.40">
    <property type="entry name" value="lambda repressor-like DNA-binding domains"/>
    <property type="match status" value="1"/>
</dbReference>
<feature type="domain" description="HTH cro/C1-type" evidence="4">
    <location>
        <begin position="37"/>
        <end position="71"/>
    </location>
</feature>
<evidence type="ECO:0000259" key="4">
    <source>
        <dbReference type="PROSITE" id="PS50943"/>
    </source>
</evidence>
<organism evidence="5 6">
    <name type="scientific">Thiocystis violascens (strain ATCC 17096 / DSM 198 / 6111)</name>
    <name type="common">Chromatium violascens</name>
    <dbReference type="NCBI Taxonomy" id="765911"/>
    <lineage>
        <taxon>Bacteria</taxon>
        <taxon>Pseudomonadati</taxon>
        <taxon>Pseudomonadota</taxon>
        <taxon>Gammaproteobacteria</taxon>
        <taxon>Chromatiales</taxon>
        <taxon>Chromatiaceae</taxon>
        <taxon>Thiocystis</taxon>
    </lineage>
</organism>
<dbReference type="Pfam" id="PF01381">
    <property type="entry name" value="HTH_3"/>
    <property type="match status" value="1"/>
</dbReference>
<evidence type="ECO:0000256" key="2">
    <source>
        <dbReference type="ARBA" id="ARBA00023125"/>
    </source>
</evidence>
<dbReference type="GO" id="GO:0003677">
    <property type="term" value="F:DNA binding"/>
    <property type="evidence" value="ECO:0007669"/>
    <property type="project" value="UniProtKB-KW"/>
</dbReference>
<keyword evidence="1" id="KW-0805">Transcription regulation</keyword>
<gene>
    <name evidence="5" type="ordered locus">Thivi_4537</name>
</gene>
<dbReference type="EMBL" id="CP003154">
    <property type="protein sequence ID" value="AFL76332.1"/>
    <property type="molecule type" value="Genomic_DNA"/>
</dbReference>
<dbReference type="CDD" id="cd00093">
    <property type="entry name" value="HTH_XRE"/>
    <property type="match status" value="1"/>
</dbReference>
<keyword evidence="2" id="KW-0238">DNA-binding</keyword>
<evidence type="ECO:0000256" key="3">
    <source>
        <dbReference type="ARBA" id="ARBA00023163"/>
    </source>
</evidence>
<sequence length="92" mass="10198">MNDENVMTGEELGAKLLTSIRQMKAGQGTVVYPPALAARQRTGLSQARFAELLGVSVRTLQEWEQGRRHPSGAARTLFRVAERHPEVLRELG</sequence>
<dbReference type="Proteomes" id="UP000006062">
    <property type="component" value="Chromosome"/>
</dbReference>
<dbReference type="KEGG" id="tvi:Thivi_4537"/>
<protein>
    <submittedName>
        <fullName evidence="5">Putative transcriptional regulator</fullName>
    </submittedName>
</protein>
<dbReference type="OrthoDB" id="9799384at2"/>
<dbReference type="HOGENOM" id="CLU_144725_3_1_6"/>
<dbReference type="InterPro" id="IPR052359">
    <property type="entry name" value="HTH-type_reg/antitoxin"/>
</dbReference>
<dbReference type="PROSITE" id="PS50943">
    <property type="entry name" value="HTH_CROC1"/>
    <property type="match status" value="1"/>
</dbReference>
<dbReference type="STRING" id="765911.Thivi_4537"/>
<dbReference type="AlphaFoldDB" id="I3YH64"/>